<dbReference type="AlphaFoldDB" id="A0A645DIJ7"/>
<comment type="caution">
    <text evidence="1">The sequence shown here is derived from an EMBL/GenBank/DDBJ whole genome shotgun (WGS) entry which is preliminary data.</text>
</comment>
<organism evidence="1">
    <name type="scientific">bioreactor metagenome</name>
    <dbReference type="NCBI Taxonomy" id="1076179"/>
    <lineage>
        <taxon>unclassified sequences</taxon>
        <taxon>metagenomes</taxon>
        <taxon>ecological metagenomes</taxon>
    </lineage>
</organism>
<proteinExistence type="predicted"/>
<accession>A0A645DIJ7</accession>
<dbReference type="EMBL" id="VSSQ01036223">
    <property type="protein sequence ID" value="MPM88633.1"/>
    <property type="molecule type" value="Genomic_DNA"/>
</dbReference>
<sequence>MAKFSSKELGNFFHSEEQTLSFVGKLGKRLQKKGFFWPKILFLYPDDFCAAELRALQKAFWQISPWPIRFQARSDYYSTYLQEHFQIQADNLIIAIFPESAEISFHSPKAKKVFQRLRREHLLEEAELFWQKRQLEAKILTEQSDCHCVFVFLHDATAAQLLRPLTKQLKLEAITLKDICDHSLGLPPAKSLP</sequence>
<evidence type="ECO:0000313" key="1">
    <source>
        <dbReference type="EMBL" id="MPM88633.1"/>
    </source>
</evidence>
<reference evidence="1" key="1">
    <citation type="submission" date="2019-08" db="EMBL/GenBank/DDBJ databases">
        <authorList>
            <person name="Kucharzyk K."/>
            <person name="Murdoch R.W."/>
            <person name="Higgins S."/>
            <person name="Loffler F."/>
        </authorList>
    </citation>
    <scope>NUCLEOTIDE SEQUENCE</scope>
</reference>
<protein>
    <submittedName>
        <fullName evidence="1">Uncharacterized protein</fullName>
    </submittedName>
</protein>
<gene>
    <name evidence="1" type="ORF">SDC9_135737</name>
</gene>
<name>A0A645DIJ7_9ZZZZ</name>